<dbReference type="Proteomes" id="UP001271007">
    <property type="component" value="Unassembled WGS sequence"/>
</dbReference>
<protein>
    <submittedName>
        <fullName evidence="1">Uncharacterized protein</fullName>
    </submittedName>
</protein>
<keyword evidence="2" id="KW-1185">Reference proteome</keyword>
<dbReference type="EMBL" id="JAWDJX010000003">
    <property type="protein sequence ID" value="KAK3057384.1"/>
    <property type="molecule type" value="Genomic_DNA"/>
</dbReference>
<organism evidence="1 2">
    <name type="scientific">Extremus antarcticus</name>
    <dbReference type="NCBI Taxonomy" id="702011"/>
    <lineage>
        <taxon>Eukaryota</taxon>
        <taxon>Fungi</taxon>
        <taxon>Dikarya</taxon>
        <taxon>Ascomycota</taxon>
        <taxon>Pezizomycotina</taxon>
        <taxon>Dothideomycetes</taxon>
        <taxon>Dothideomycetidae</taxon>
        <taxon>Mycosphaerellales</taxon>
        <taxon>Extremaceae</taxon>
        <taxon>Extremus</taxon>
    </lineage>
</organism>
<dbReference type="AlphaFoldDB" id="A0AAJ0GGZ6"/>
<accession>A0AAJ0GGZ6</accession>
<proteinExistence type="predicted"/>
<reference evidence="1" key="1">
    <citation type="submission" date="2023-04" db="EMBL/GenBank/DDBJ databases">
        <title>Black Yeasts Isolated from many extreme environments.</title>
        <authorList>
            <person name="Coleine C."/>
            <person name="Stajich J.E."/>
            <person name="Selbmann L."/>
        </authorList>
    </citation>
    <scope>NUCLEOTIDE SEQUENCE</scope>
    <source>
        <strain evidence="1">CCFEE 5312</strain>
    </source>
</reference>
<name>A0AAJ0GGZ6_9PEZI</name>
<comment type="caution">
    <text evidence="1">The sequence shown here is derived from an EMBL/GenBank/DDBJ whole genome shotgun (WGS) entry which is preliminary data.</text>
</comment>
<evidence type="ECO:0000313" key="2">
    <source>
        <dbReference type="Proteomes" id="UP001271007"/>
    </source>
</evidence>
<sequence>MEGRVCETYLTLLPKLGIAIDNSLTAWEAYIAEVRQQEDFTTIISSESDDSATKAKALQHILFTLPLRHEALVKSWGDPKLRSVELSETCDRLLAQLMKYPDGTELNACYDEVIASKRFIDRVVAVEEETRECEDRRSQVLRSLKAVHINLMEVRGDGELGAGDIVALVDAMEAVGVSLVGLEGFEVREDS</sequence>
<gene>
    <name evidence="1" type="ORF">LTR09_001568</name>
</gene>
<evidence type="ECO:0000313" key="1">
    <source>
        <dbReference type="EMBL" id="KAK3057384.1"/>
    </source>
</evidence>